<accession>A0ABQ6PT50</accession>
<feature type="compositionally biased region" description="Low complexity" evidence="1">
    <location>
        <begin position="485"/>
        <end position="494"/>
    </location>
</feature>
<evidence type="ECO:0000259" key="3">
    <source>
        <dbReference type="Pfam" id="PF21722"/>
    </source>
</evidence>
<dbReference type="InterPro" id="IPR049304">
    <property type="entry name" value="Gly_rich_dom"/>
</dbReference>
<proteinExistence type="predicted"/>
<evidence type="ECO:0000313" key="4">
    <source>
        <dbReference type="EMBL" id="GMQ31161.1"/>
    </source>
</evidence>
<feature type="chain" id="PRO_5046573811" description="Glycine-rich domain-containing protein" evidence="2">
    <location>
        <begin position="20"/>
        <end position="841"/>
    </location>
</feature>
<dbReference type="Proteomes" id="UP001338309">
    <property type="component" value="Unassembled WGS sequence"/>
</dbReference>
<feature type="region of interest" description="Disordered" evidence="1">
    <location>
        <begin position="599"/>
        <end position="632"/>
    </location>
</feature>
<gene>
    <name evidence="4" type="ORF">Aconfl_38040</name>
</gene>
<feature type="compositionally biased region" description="Gly residues" evidence="1">
    <location>
        <begin position="495"/>
        <end position="505"/>
    </location>
</feature>
<feature type="compositionally biased region" description="Gly residues" evidence="1">
    <location>
        <begin position="614"/>
        <end position="632"/>
    </location>
</feature>
<keyword evidence="2" id="KW-0732">Signal</keyword>
<evidence type="ECO:0000313" key="5">
    <source>
        <dbReference type="Proteomes" id="UP001338309"/>
    </source>
</evidence>
<feature type="compositionally biased region" description="Gly residues" evidence="1">
    <location>
        <begin position="535"/>
        <end position="558"/>
    </location>
</feature>
<keyword evidence="5" id="KW-1185">Reference proteome</keyword>
<evidence type="ECO:0000256" key="2">
    <source>
        <dbReference type="SAM" id="SignalP"/>
    </source>
</evidence>
<name>A0ABQ6PT50_9BACT</name>
<reference evidence="4 5" key="1">
    <citation type="submission" date="2023-08" db="EMBL/GenBank/DDBJ databases">
        <title>Draft genome sequence of Algoriphagus confluentis.</title>
        <authorList>
            <person name="Takatani N."/>
            <person name="Hosokawa M."/>
            <person name="Sawabe T."/>
        </authorList>
    </citation>
    <scope>NUCLEOTIDE SEQUENCE [LARGE SCALE GENOMIC DNA]</scope>
    <source>
        <strain evidence="4 5">NBRC 111222</strain>
    </source>
</reference>
<comment type="caution">
    <text evidence="4">The sequence shown here is derived from an EMBL/GenBank/DDBJ whole genome shotgun (WGS) entry which is preliminary data.</text>
</comment>
<evidence type="ECO:0000256" key="1">
    <source>
        <dbReference type="SAM" id="MobiDB-lite"/>
    </source>
</evidence>
<sequence>MSRVLILLFLIFFSTQFLDEGKAWGQCGSCTIIFSGDGNPIPNRNVQNNDVVCIAGNRTNNVNLQSASGVQVCIAEGVVFSGNFQNIQANTIIRNFGQFGTSGTPRNLTIGGASGLFLNEGIYFGNFTSNNGANLTNRGSITGNVTLNSGGNPSFVNSGTQTGALTINAGTVTNDGKLVLSSVALNSGGTLINSGSLSVSGNFAVNGTLNNSGILSVSGNFNGNGGSTITNSGILGVVGDFNVNTTINSSSGTVSIGGNLTVNGGGTLNSGNTTVDGNTTNNGQINLNGQLAIRGNLTNNGGGIIRGGSASQCNGLIVEGPNLTNWGSIGSGGSPINVNRVPDTGNNLSSNASVGQCTCSPKPVFTSGFEVILVYNCPGTYTWSPPEGLTQYEVLVVGGGGSGGNTSTNNENKAGGGGGAGAVIAQTFTIPGAGLPSGQTYNVVVGAGGNSNGTNASQRNGSLSRFSNGSTTLTANGGGAGGRSNGQNGQNGTTGLSGSGGGGAGAQSNGNSGTGGNGRTTGGDGLSNGNSANQYGGGGGGASGGANGNNGSSNGRGGDGGAGVSVTIGFTATYGGGGGGGAGATNSIGIPGVGGGGTGGNGTTRAGNGLPNTGAGGGGAGGSGSTSRKGGNGGSGVVIIRYELLRILPVEFLSFAVTYEPSSRSAILAWSTAKEWENDRFEIERAINNVRNWEKIGEVKGQGYSDSPVSYSFEDIRLPASGGNVFYRLKQIDLNTEFTYSDTRAIVVEPLSGTTQWKVYPNPSTGNSIHLELRDFGNYQDEQIQVRVISSTGQDDLILEERPQDLSLRLKDILQSKPSGVYTLEVAWGTHREYHKLILKR</sequence>
<feature type="domain" description="Glycine-rich" evidence="3">
    <location>
        <begin position="378"/>
        <end position="643"/>
    </location>
</feature>
<feature type="compositionally biased region" description="Gly residues" evidence="1">
    <location>
        <begin position="512"/>
        <end position="526"/>
    </location>
</feature>
<feature type="signal peptide" evidence="2">
    <location>
        <begin position="1"/>
        <end position="19"/>
    </location>
</feature>
<feature type="compositionally biased region" description="Low complexity" evidence="1">
    <location>
        <begin position="603"/>
        <end position="613"/>
    </location>
</feature>
<dbReference type="Pfam" id="PF21722">
    <property type="entry name" value="Gly_rich_2"/>
    <property type="match status" value="1"/>
</dbReference>
<dbReference type="EMBL" id="BTPD01000015">
    <property type="protein sequence ID" value="GMQ31161.1"/>
    <property type="molecule type" value="Genomic_DNA"/>
</dbReference>
<feature type="region of interest" description="Disordered" evidence="1">
    <location>
        <begin position="452"/>
        <end position="558"/>
    </location>
</feature>
<dbReference type="RefSeq" id="WP_338225870.1">
    <property type="nucleotide sequence ID" value="NZ_BTPD01000015.1"/>
</dbReference>
<protein>
    <recommendedName>
        <fullName evidence="3">Glycine-rich domain-containing protein</fullName>
    </recommendedName>
</protein>
<organism evidence="4 5">
    <name type="scientific">Algoriphagus confluentis</name>
    <dbReference type="NCBI Taxonomy" id="1697556"/>
    <lineage>
        <taxon>Bacteria</taxon>
        <taxon>Pseudomonadati</taxon>
        <taxon>Bacteroidota</taxon>
        <taxon>Cytophagia</taxon>
        <taxon>Cytophagales</taxon>
        <taxon>Cyclobacteriaceae</taxon>
        <taxon>Algoriphagus</taxon>
    </lineage>
</organism>